<feature type="region of interest" description="Disordered" evidence="1">
    <location>
        <begin position="1"/>
        <end position="155"/>
    </location>
</feature>
<dbReference type="EMBL" id="JAENGZ010001481">
    <property type="protein sequence ID" value="KAG6947806.1"/>
    <property type="molecule type" value="Genomic_DNA"/>
</dbReference>
<evidence type="ECO:0000256" key="1">
    <source>
        <dbReference type="SAM" id="MobiDB-lite"/>
    </source>
</evidence>
<reference evidence="2" key="1">
    <citation type="submission" date="2021-01" db="EMBL/GenBank/DDBJ databases">
        <title>Phytophthora aleatoria, a newly-described species from Pinus radiata is distinct from Phytophthora cactorum isolates based on comparative genomics.</title>
        <authorList>
            <person name="Mcdougal R."/>
            <person name="Panda P."/>
            <person name="Williams N."/>
            <person name="Studholme D.J."/>
        </authorList>
    </citation>
    <scope>NUCLEOTIDE SEQUENCE</scope>
    <source>
        <strain evidence="2">NZFS 3830</strain>
    </source>
</reference>
<name>A0A8T1TWQ7_9STRA</name>
<sequence>MSSPTKTPAQESAPADTATSGTTTSALLLKKRAQGEVDAPKPVIEGSSVWNTDGSMPTDYRSDISDVPMDNEEDSTSTADSQLVVVTHDPATGSRRPREEDPNASSWKCLRNEEVKPPTQVTPSSPRSVATKRPPWVPRASEIASRSGATSPPIAAPSMMTLKLKLPRRRGRKDTFRTVNPRLIVTLAFCTTV</sequence>
<comment type="caution">
    <text evidence="2">The sequence shown here is derived from an EMBL/GenBank/DDBJ whole genome shotgun (WGS) entry which is preliminary data.</text>
</comment>
<protein>
    <submittedName>
        <fullName evidence="2">Uncharacterized protein</fullName>
    </submittedName>
</protein>
<dbReference type="Proteomes" id="UP000688947">
    <property type="component" value="Unassembled WGS sequence"/>
</dbReference>
<accession>A0A8T1TWQ7</accession>
<dbReference type="OrthoDB" id="10341989at2759"/>
<feature type="compositionally biased region" description="Polar residues" evidence="1">
    <location>
        <begin position="1"/>
        <end position="10"/>
    </location>
</feature>
<evidence type="ECO:0000313" key="3">
    <source>
        <dbReference type="Proteomes" id="UP000688947"/>
    </source>
</evidence>
<gene>
    <name evidence="2" type="ORF">JG687_00015864</name>
</gene>
<dbReference type="AlphaFoldDB" id="A0A8T1TWQ7"/>
<evidence type="ECO:0000313" key="2">
    <source>
        <dbReference type="EMBL" id="KAG6947806.1"/>
    </source>
</evidence>
<feature type="compositionally biased region" description="Low complexity" evidence="1">
    <location>
        <begin position="12"/>
        <end position="28"/>
    </location>
</feature>
<organism evidence="2 3">
    <name type="scientific">Phytophthora cactorum</name>
    <dbReference type="NCBI Taxonomy" id="29920"/>
    <lineage>
        <taxon>Eukaryota</taxon>
        <taxon>Sar</taxon>
        <taxon>Stramenopiles</taxon>
        <taxon>Oomycota</taxon>
        <taxon>Peronosporomycetes</taxon>
        <taxon>Peronosporales</taxon>
        <taxon>Peronosporaceae</taxon>
        <taxon>Phytophthora</taxon>
    </lineage>
</organism>
<feature type="compositionally biased region" description="Polar residues" evidence="1">
    <location>
        <begin position="119"/>
        <end position="128"/>
    </location>
</feature>
<proteinExistence type="predicted"/>